<keyword evidence="3" id="KW-1185">Reference proteome</keyword>
<reference evidence="2 3" key="1">
    <citation type="journal article" date="2012" name="J. Am. Chem. Soc.">
        <title>Bacterial biosynthesis and maturation of the didemnin anti-cancer agents.</title>
        <authorList>
            <person name="Xu Y."/>
            <person name="Kersten R.D."/>
            <person name="Nam S.J."/>
            <person name="Lu L."/>
            <person name="Al-Suwailem A.M."/>
            <person name="Zheng H."/>
            <person name="Fenical W."/>
            <person name="Dorrestein P.C."/>
            <person name="Moore B.S."/>
            <person name="Qian P.Y."/>
        </authorList>
    </citation>
    <scope>NUCLEOTIDE SEQUENCE [LARGE SCALE GENOMIC DNA]</scope>
    <source>
        <strain evidence="2 3">KA081020-065</strain>
    </source>
</reference>
<dbReference type="EMBL" id="CP003237">
    <property type="protein sequence ID" value="AFK55864.1"/>
    <property type="molecule type" value="Genomic_DNA"/>
</dbReference>
<proteinExistence type="predicted"/>
<sequence length="140" mass="14937">MPVPALPDPRRPARLAGQILLAILFAAGATALIVLPLSQGPFLAMQTDYPRDTLIAGAVVTFLWFLALWLMTARLVRITRRSPARRAAGLGFSLGLLLILGVALARMLTGSGLMGVVIGGPAALVLVLIGEQLFRDYKTY</sequence>
<feature type="transmembrane region" description="Helical" evidence="1">
    <location>
        <begin position="55"/>
        <end position="76"/>
    </location>
</feature>
<dbReference type="Proteomes" id="UP000005258">
    <property type="component" value="Plasmid pTM1"/>
</dbReference>
<evidence type="ECO:0000256" key="1">
    <source>
        <dbReference type="SAM" id="Phobius"/>
    </source>
</evidence>
<protein>
    <submittedName>
        <fullName evidence="2">Uncharacterized protein</fullName>
    </submittedName>
</protein>
<keyword evidence="1" id="KW-1133">Transmembrane helix</keyword>
<keyword evidence="2" id="KW-0614">Plasmid</keyword>
<organism evidence="2 3">
    <name type="scientific">Tistrella mobilis (strain KA081020-065)</name>
    <dbReference type="NCBI Taxonomy" id="1110502"/>
    <lineage>
        <taxon>Bacteria</taxon>
        <taxon>Pseudomonadati</taxon>
        <taxon>Pseudomonadota</taxon>
        <taxon>Alphaproteobacteria</taxon>
        <taxon>Geminicoccales</taxon>
        <taxon>Geminicoccaceae</taxon>
        <taxon>Tistrella</taxon>
    </lineage>
</organism>
<accession>I3TSX6</accession>
<dbReference type="RefSeq" id="WP_014747541.1">
    <property type="nucleotide sequence ID" value="NC_017957.2"/>
</dbReference>
<geneLocation type="plasmid" evidence="2 3">
    <name>pTM1</name>
</geneLocation>
<keyword evidence="1" id="KW-0812">Transmembrane</keyword>
<evidence type="ECO:0000313" key="3">
    <source>
        <dbReference type="Proteomes" id="UP000005258"/>
    </source>
</evidence>
<keyword evidence="1" id="KW-0472">Membrane</keyword>
<feature type="transmembrane region" description="Helical" evidence="1">
    <location>
        <begin position="113"/>
        <end position="134"/>
    </location>
</feature>
<dbReference type="KEGG" id="tmo:TMO_a0461"/>
<name>I3TSX6_TISMK</name>
<evidence type="ECO:0000313" key="2">
    <source>
        <dbReference type="EMBL" id="AFK55864.1"/>
    </source>
</evidence>
<dbReference type="AlphaFoldDB" id="I3TSX6"/>
<feature type="transmembrane region" description="Helical" evidence="1">
    <location>
        <begin position="88"/>
        <end position="107"/>
    </location>
</feature>
<dbReference type="HOGENOM" id="CLU_1834284_0_0_5"/>
<gene>
    <name evidence="2" type="ordered locus">TMO_a0461</name>
</gene>